<dbReference type="Gene3D" id="1.10.10.10">
    <property type="entry name" value="Winged helix-like DNA-binding domain superfamily/Winged helix DNA-binding domain"/>
    <property type="match status" value="1"/>
</dbReference>
<dbReference type="GO" id="GO:0003700">
    <property type="term" value="F:DNA-binding transcription factor activity"/>
    <property type="evidence" value="ECO:0007669"/>
    <property type="project" value="InterPro"/>
</dbReference>
<evidence type="ECO:0000313" key="7">
    <source>
        <dbReference type="EMBL" id="QNB47147.1"/>
    </source>
</evidence>
<dbReference type="Pfam" id="PF02080">
    <property type="entry name" value="TrkA_C"/>
    <property type="match status" value="1"/>
</dbReference>
<accession>A0A7G6E4Z3</accession>
<keyword evidence="2" id="KW-0238">DNA-binding</keyword>
<dbReference type="InterPro" id="IPR036721">
    <property type="entry name" value="RCK_C_sf"/>
</dbReference>
<keyword evidence="8" id="KW-1185">Reference proteome</keyword>
<dbReference type="InterPro" id="IPR036388">
    <property type="entry name" value="WH-like_DNA-bd_sf"/>
</dbReference>
<evidence type="ECO:0000256" key="3">
    <source>
        <dbReference type="ARBA" id="ARBA00023163"/>
    </source>
</evidence>
<dbReference type="GO" id="GO:0006813">
    <property type="term" value="P:potassium ion transport"/>
    <property type="evidence" value="ECO:0007669"/>
    <property type="project" value="InterPro"/>
</dbReference>
<dbReference type="Proteomes" id="UP000515847">
    <property type="component" value="Chromosome"/>
</dbReference>
<feature type="domain" description="RCK C-terminal" evidence="6">
    <location>
        <begin position="132"/>
        <end position="218"/>
    </location>
</feature>
<dbReference type="GO" id="GO:0003677">
    <property type="term" value="F:DNA binding"/>
    <property type="evidence" value="ECO:0007669"/>
    <property type="project" value="UniProtKB-KW"/>
</dbReference>
<dbReference type="Pfam" id="PF00392">
    <property type="entry name" value="GntR"/>
    <property type="match status" value="1"/>
</dbReference>
<dbReference type="PROSITE" id="PS51202">
    <property type="entry name" value="RCK_C"/>
    <property type="match status" value="1"/>
</dbReference>
<name>A0A7G6E4Z3_THEFR</name>
<protein>
    <submittedName>
        <fullName evidence="7">GntR family transcriptional regulator</fullName>
    </submittedName>
</protein>
<evidence type="ECO:0000256" key="1">
    <source>
        <dbReference type="ARBA" id="ARBA00023015"/>
    </source>
</evidence>
<dbReference type="InterPro" id="IPR006037">
    <property type="entry name" value="RCK_C"/>
</dbReference>
<sequence>MVAKYVGEVSRMQQRLDTGQSRYEQIAIDIAQRIARGEFRVGQKLSGRSLLAGTYNVSPETIRRSIALLQNIGVVEAVTGSGIIIKSGKLAKEYLAEYSERQEIINLRNRINDLLERRRNLDMELEKELSKLLEYSFQKSSILQQIEEVTIPPSSWMVGRTISATNIRYHTGATVVAVIRQGEEIFSPPPDLVLEENDVLILVGTAGAKERVKEMINEEPKRD</sequence>
<evidence type="ECO:0000259" key="5">
    <source>
        <dbReference type="PROSITE" id="PS50949"/>
    </source>
</evidence>
<reference evidence="7 8" key="1">
    <citation type="journal article" date="2019" name="Front. Microbiol.">
        <title>Thermoanaerosceptrum fracticalcis gen. nov. sp. nov., a Novel Fumarate-Fermenting Microorganism From a Deep Fractured Carbonate Aquifer of the US Great Basin.</title>
        <authorList>
            <person name="Hamilton-Brehm S.D."/>
            <person name="Stewart L.E."/>
            <person name="Zavarin M."/>
            <person name="Caldwell M."/>
            <person name="Lawson P.A."/>
            <person name="Onstott T.C."/>
            <person name="Grzymski J."/>
            <person name="Neveux I."/>
            <person name="Lollar B.S."/>
            <person name="Russell C.E."/>
            <person name="Moser D.P."/>
        </authorList>
    </citation>
    <scope>NUCLEOTIDE SEQUENCE [LARGE SCALE GENOMIC DNA]</scope>
    <source>
        <strain evidence="7 8">DRI-13</strain>
    </source>
</reference>
<dbReference type="Gene3D" id="3.30.70.1450">
    <property type="entry name" value="Regulator of K+ conductance, C-terminal domain"/>
    <property type="match status" value="1"/>
</dbReference>
<dbReference type="EMBL" id="CP045798">
    <property type="protein sequence ID" value="QNB47147.1"/>
    <property type="molecule type" value="Genomic_DNA"/>
</dbReference>
<dbReference type="KEGG" id="tfr:BR63_13030"/>
<dbReference type="GO" id="GO:0045892">
    <property type="term" value="P:negative regulation of DNA-templated transcription"/>
    <property type="evidence" value="ECO:0007669"/>
    <property type="project" value="TreeGrafter"/>
</dbReference>
<keyword evidence="3" id="KW-0804">Transcription</keyword>
<dbReference type="CDD" id="cd07377">
    <property type="entry name" value="WHTH_GntR"/>
    <property type="match status" value="1"/>
</dbReference>
<dbReference type="PANTHER" id="PTHR44846:SF17">
    <property type="entry name" value="GNTR-FAMILY TRANSCRIPTIONAL REGULATOR"/>
    <property type="match status" value="1"/>
</dbReference>
<evidence type="ECO:0000259" key="6">
    <source>
        <dbReference type="PROSITE" id="PS51202"/>
    </source>
</evidence>
<gene>
    <name evidence="7" type="ORF">BR63_13030</name>
</gene>
<dbReference type="SUPFAM" id="SSF46785">
    <property type="entry name" value="Winged helix' DNA-binding domain"/>
    <property type="match status" value="1"/>
</dbReference>
<evidence type="ECO:0000313" key="8">
    <source>
        <dbReference type="Proteomes" id="UP000515847"/>
    </source>
</evidence>
<proteinExistence type="predicted"/>
<feature type="coiled-coil region" evidence="4">
    <location>
        <begin position="104"/>
        <end position="131"/>
    </location>
</feature>
<feature type="domain" description="HTH gntR-type" evidence="5">
    <location>
        <begin position="20"/>
        <end position="88"/>
    </location>
</feature>
<dbReference type="InterPro" id="IPR050679">
    <property type="entry name" value="Bact_HTH_transcr_reg"/>
</dbReference>
<dbReference type="InterPro" id="IPR036390">
    <property type="entry name" value="WH_DNA-bd_sf"/>
</dbReference>
<dbReference type="PANTHER" id="PTHR44846">
    <property type="entry name" value="MANNOSYL-D-GLYCERATE TRANSPORT/METABOLISM SYSTEM REPRESSOR MNGR-RELATED"/>
    <property type="match status" value="1"/>
</dbReference>
<dbReference type="SUPFAM" id="SSF116726">
    <property type="entry name" value="TrkA C-terminal domain-like"/>
    <property type="match status" value="1"/>
</dbReference>
<evidence type="ECO:0000256" key="4">
    <source>
        <dbReference type="SAM" id="Coils"/>
    </source>
</evidence>
<dbReference type="SMART" id="SM00345">
    <property type="entry name" value="HTH_GNTR"/>
    <property type="match status" value="1"/>
</dbReference>
<organism evidence="7 8">
    <name type="scientific">Thermanaerosceptrum fracticalcis</name>
    <dbReference type="NCBI Taxonomy" id="1712410"/>
    <lineage>
        <taxon>Bacteria</taxon>
        <taxon>Bacillati</taxon>
        <taxon>Bacillota</taxon>
        <taxon>Clostridia</taxon>
        <taxon>Eubacteriales</taxon>
        <taxon>Peptococcaceae</taxon>
        <taxon>Thermanaerosceptrum</taxon>
    </lineage>
</organism>
<keyword evidence="1" id="KW-0805">Transcription regulation</keyword>
<dbReference type="PROSITE" id="PS50949">
    <property type="entry name" value="HTH_GNTR"/>
    <property type="match status" value="1"/>
</dbReference>
<dbReference type="GO" id="GO:0008324">
    <property type="term" value="F:monoatomic cation transmembrane transporter activity"/>
    <property type="evidence" value="ECO:0007669"/>
    <property type="project" value="InterPro"/>
</dbReference>
<dbReference type="AlphaFoldDB" id="A0A7G6E4Z3"/>
<evidence type="ECO:0000256" key="2">
    <source>
        <dbReference type="ARBA" id="ARBA00023125"/>
    </source>
</evidence>
<dbReference type="InterPro" id="IPR000524">
    <property type="entry name" value="Tscrpt_reg_HTH_GntR"/>
</dbReference>
<keyword evidence="4" id="KW-0175">Coiled coil</keyword>